<dbReference type="KEGG" id="naq:D0T90_07035"/>
<proteinExistence type="predicted"/>
<sequence length="370" mass="41848">MRLFKNHFKPSPTAGKKTNSAPWRTAVGIDISQYAVKMVQLTGSSLNQIRLEKYAITQLPPDIIKGNKIQDYDLLVTYLQHTYTQLQSNCKIFIAALPHSMATLEHAVYRTDGPGTQNDWETFAEMQATQIGPFEDMNYDYCRIRPNSRSEEQKILIAAGKKDDIEPRAEMFEHALLPLHALDIDLIAQRNAVAHWLNRHAPDLAHEKTAVFGIYDTQMYALVLQSGEILYRQETAIGSEQLNQLVQSHYQTSEEQARYTINAADKPDDYQIQVADRFNLQITQEIRRVLQFYYTTQPSDSQSAIKHILLTGPASQQNGLAELVFAHTNTPAQCVYPALEADKNERIDLARLQTDAPSLTLAFGLALRGL</sequence>
<dbReference type="OrthoDB" id="9773403at2"/>
<reference evidence="1 2" key="1">
    <citation type="submission" date="2018-08" db="EMBL/GenBank/DDBJ databases">
        <title>Neisseria animalis ATCC 49930 complete genome.</title>
        <authorList>
            <person name="Veseli I.A."/>
            <person name="Mascarenhas dos Santos A.C."/>
            <person name="Buttler R."/>
            <person name="Pombert J.-F."/>
        </authorList>
    </citation>
    <scope>NUCLEOTIDE SEQUENCE [LARGE SCALE GENOMIC DNA]</scope>
    <source>
        <strain evidence="1 2">ATCC 49930</strain>
    </source>
</reference>
<dbReference type="InterPro" id="IPR050696">
    <property type="entry name" value="FtsA/MreB"/>
</dbReference>
<evidence type="ECO:0000313" key="1">
    <source>
        <dbReference type="EMBL" id="QEY24271.1"/>
    </source>
</evidence>
<organism evidence="1 2">
    <name type="scientific">Neisseria animalis</name>
    <dbReference type="NCBI Taxonomy" id="492"/>
    <lineage>
        <taxon>Bacteria</taxon>
        <taxon>Pseudomonadati</taxon>
        <taxon>Pseudomonadota</taxon>
        <taxon>Betaproteobacteria</taxon>
        <taxon>Neisseriales</taxon>
        <taxon>Neisseriaceae</taxon>
        <taxon>Neisseria</taxon>
    </lineage>
</organism>
<dbReference type="SUPFAM" id="SSF53067">
    <property type="entry name" value="Actin-like ATPase domain"/>
    <property type="match status" value="1"/>
</dbReference>
<gene>
    <name evidence="1" type="primary">pilM</name>
    <name evidence="1" type="ORF">D0T90_07035</name>
</gene>
<dbReference type="Gene3D" id="3.30.1490.300">
    <property type="match status" value="1"/>
</dbReference>
<dbReference type="InterPro" id="IPR005883">
    <property type="entry name" value="PilM"/>
</dbReference>
<protein>
    <submittedName>
        <fullName evidence="1">Type IV pilus assembly protein PilM</fullName>
    </submittedName>
</protein>
<evidence type="ECO:0000313" key="2">
    <source>
        <dbReference type="Proteomes" id="UP000325536"/>
    </source>
</evidence>
<dbReference type="Gene3D" id="3.30.420.40">
    <property type="match status" value="2"/>
</dbReference>
<keyword evidence="2" id="KW-1185">Reference proteome</keyword>
<dbReference type="AlphaFoldDB" id="A0A5P3MU27"/>
<dbReference type="PANTHER" id="PTHR32432">
    <property type="entry name" value="CELL DIVISION PROTEIN FTSA-RELATED"/>
    <property type="match status" value="1"/>
</dbReference>
<dbReference type="PIRSF" id="PIRSF019169">
    <property type="entry name" value="PilM"/>
    <property type="match status" value="1"/>
</dbReference>
<dbReference type="NCBIfam" id="TIGR01175">
    <property type="entry name" value="pilM"/>
    <property type="match status" value="1"/>
</dbReference>
<name>A0A5P3MU27_NEIAN</name>
<dbReference type="PANTHER" id="PTHR32432:SF3">
    <property type="entry name" value="ETHANOLAMINE UTILIZATION PROTEIN EUTJ"/>
    <property type="match status" value="1"/>
</dbReference>
<accession>A0A5P3MU27</accession>
<dbReference type="InterPro" id="IPR043129">
    <property type="entry name" value="ATPase_NBD"/>
</dbReference>
<dbReference type="Proteomes" id="UP000325536">
    <property type="component" value="Chromosome"/>
</dbReference>
<dbReference type="RefSeq" id="WP_123795520.1">
    <property type="nucleotide sequence ID" value="NZ_CP031699.1"/>
</dbReference>
<dbReference type="EMBL" id="CP031699">
    <property type="protein sequence ID" value="QEY24271.1"/>
    <property type="molecule type" value="Genomic_DNA"/>
</dbReference>
<dbReference type="Pfam" id="PF11104">
    <property type="entry name" value="PilM_2"/>
    <property type="match status" value="1"/>
</dbReference>